<sequence>MTTVETALSLATLVAVAAAIVGGIATMSAYIAAVDTAGAAARAYALGVDYAAPRGEVAVTEHAGLATATASIPAPVGTMRATAVFPVEFPAEFPAVLP</sequence>
<dbReference type="Proteomes" id="UP001218071">
    <property type="component" value="Chromosome"/>
</dbReference>
<proteinExistence type="predicted"/>
<reference evidence="1 2" key="1">
    <citation type="submission" date="2020-10" db="EMBL/GenBank/DDBJ databases">
        <title>Complete genome sequence of Corynebacterium jeddahense DSM 45997, type strain of Corynebacterium jeddahense.</title>
        <authorList>
            <person name="Busche T."/>
            <person name="Kalinowski J."/>
            <person name="Ruckert C."/>
        </authorList>
    </citation>
    <scope>NUCLEOTIDE SEQUENCE [LARGE SCALE GENOMIC DNA]</scope>
    <source>
        <strain evidence="1 2">DSM 45997</strain>
    </source>
</reference>
<protein>
    <recommendedName>
        <fullName evidence="3">Secreted protein</fullName>
    </recommendedName>
</protein>
<evidence type="ECO:0000313" key="1">
    <source>
        <dbReference type="EMBL" id="WCZ37814.1"/>
    </source>
</evidence>
<keyword evidence="2" id="KW-1185">Reference proteome</keyword>
<gene>
    <name evidence="1" type="ORF">CJEDD_00930</name>
</gene>
<dbReference type="EMBL" id="CP063194">
    <property type="protein sequence ID" value="WCZ37814.1"/>
    <property type="molecule type" value="Genomic_DNA"/>
</dbReference>
<dbReference type="RefSeq" id="WP_042409167.1">
    <property type="nucleotide sequence ID" value="NZ_CBYN010000111.1"/>
</dbReference>
<evidence type="ECO:0008006" key="3">
    <source>
        <dbReference type="Google" id="ProtNLM"/>
    </source>
</evidence>
<name>A0ABY7UJC3_9CORY</name>
<evidence type="ECO:0000313" key="2">
    <source>
        <dbReference type="Proteomes" id="UP001218071"/>
    </source>
</evidence>
<organism evidence="1 2">
    <name type="scientific">Corynebacterium jeddahense</name>
    <dbReference type="NCBI Taxonomy" id="1414719"/>
    <lineage>
        <taxon>Bacteria</taxon>
        <taxon>Bacillati</taxon>
        <taxon>Actinomycetota</taxon>
        <taxon>Actinomycetes</taxon>
        <taxon>Mycobacteriales</taxon>
        <taxon>Corynebacteriaceae</taxon>
        <taxon>Corynebacterium</taxon>
    </lineage>
</organism>
<accession>A0ABY7UJC3</accession>